<dbReference type="InterPro" id="IPR000515">
    <property type="entry name" value="MetI-like"/>
</dbReference>
<evidence type="ECO:0000256" key="3">
    <source>
        <dbReference type="ARBA" id="ARBA00022475"/>
    </source>
</evidence>
<keyword evidence="5 8" id="KW-0812">Transmembrane</keyword>
<evidence type="ECO:0000256" key="5">
    <source>
        <dbReference type="ARBA" id="ARBA00022692"/>
    </source>
</evidence>
<keyword evidence="6 8" id="KW-1133">Transmembrane helix</keyword>
<feature type="transmembrane region" description="Helical" evidence="8">
    <location>
        <begin position="208"/>
        <end position="228"/>
    </location>
</feature>
<evidence type="ECO:0000256" key="1">
    <source>
        <dbReference type="ARBA" id="ARBA00004429"/>
    </source>
</evidence>
<gene>
    <name evidence="10" type="primary">phnV_1</name>
    <name evidence="10" type="ORF">A3Q41_01066</name>
</gene>
<feature type="transmembrane region" description="Helical" evidence="8">
    <location>
        <begin position="182"/>
        <end position="201"/>
    </location>
</feature>
<keyword evidence="11" id="KW-1185">Reference proteome</keyword>
<evidence type="ECO:0000256" key="2">
    <source>
        <dbReference type="ARBA" id="ARBA00022448"/>
    </source>
</evidence>
<dbReference type="GO" id="GO:0005886">
    <property type="term" value="C:plasma membrane"/>
    <property type="evidence" value="ECO:0007669"/>
    <property type="project" value="UniProtKB-SubCell"/>
</dbReference>
<keyword evidence="4" id="KW-0997">Cell inner membrane</keyword>
<proteinExistence type="inferred from homology"/>
<evidence type="ECO:0000313" key="11">
    <source>
        <dbReference type="Proteomes" id="UP000076038"/>
    </source>
</evidence>
<dbReference type="PROSITE" id="PS50928">
    <property type="entry name" value="ABC_TM1"/>
    <property type="match status" value="1"/>
</dbReference>
<evidence type="ECO:0000259" key="9">
    <source>
        <dbReference type="PROSITE" id="PS50928"/>
    </source>
</evidence>
<dbReference type="EMBL" id="CP015220">
    <property type="protein sequence ID" value="AMY22380.1"/>
    <property type="molecule type" value="Genomic_DNA"/>
</dbReference>
<keyword evidence="2 8" id="KW-0813">Transport</keyword>
<feature type="transmembrane region" description="Helical" evidence="8">
    <location>
        <begin position="234"/>
        <end position="254"/>
    </location>
</feature>
<dbReference type="InterPro" id="IPR035906">
    <property type="entry name" value="MetI-like_sf"/>
</dbReference>
<comment type="subcellular location">
    <subcellularLocation>
        <location evidence="1">Cell inner membrane</location>
        <topology evidence="1">Multi-pass membrane protein</topology>
    </subcellularLocation>
    <subcellularLocation>
        <location evidence="8">Cell membrane</location>
        <topology evidence="8">Multi-pass membrane protein</topology>
    </subcellularLocation>
</comment>
<keyword evidence="3" id="KW-1003">Cell membrane</keyword>
<feature type="transmembrane region" description="Helical" evidence="8">
    <location>
        <begin position="12"/>
        <end position="34"/>
    </location>
</feature>
<comment type="similarity">
    <text evidence="8">Belongs to the binding-protein-dependent transport system permease family.</text>
</comment>
<dbReference type="PANTHER" id="PTHR43357:SF4">
    <property type="entry name" value="INNER MEMBRANE ABC TRANSPORTER PERMEASE PROTEIN YDCV"/>
    <property type="match status" value="1"/>
</dbReference>
<dbReference type="Pfam" id="PF00528">
    <property type="entry name" value="BPD_transp_1"/>
    <property type="match status" value="1"/>
</dbReference>
<evidence type="ECO:0000256" key="7">
    <source>
        <dbReference type="ARBA" id="ARBA00023136"/>
    </source>
</evidence>
<dbReference type="PANTHER" id="PTHR43357">
    <property type="entry name" value="INNER MEMBRANE ABC TRANSPORTER PERMEASE PROTEIN YDCV"/>
    <property type="match status" value="1"/>
</dbReference>
<dbReference type="CDD" id="cd06261">
    <property type="entry name" value="TM_PBP2"/>
    <property type="match status" value="1"/>
</dbReference>
<reference evidence="10 11" key="1">
    <citation type="journal article" date="2016" name="Genome Announc.">
        <title>Complete Genome and Plasmid Sequences for Rhodococcus fascians D188 and Draft Sequences for Rhodococcus Isolates PBTS 1 and PBTS 2.</title>
        <authorList>
            <person name="Stamler R.A."/>
            <person name="Vereecke D."/>
            <person name="Zhang Y."/>
            <person name="Schilkey F."/>
            <person name="Devitt N."/>
            <person name="Randall J.J."/>
        </authorList>
    </citation>
    <scope>NUCLEOTIDE SEQUENCE [LARGE SCALE GENOMIC DNA]</scope>
    <source>
        <strain evidence="10 11">PBTS2</strain>
    </source>
</reference>
<accession>A0A143QH60</accession>
<feature type="transmembrane region" description="Helical" evidence="8">
    <location>
        <begin position="70"/>
        <end position="91"/>
    </location>
</feature>
<dbReference type="GO" id="GO:0055085">
    <property type="term" value="P:transmembrane transport"/>
    <property type="evidence" value="ECO:0007669"/>
    <property type="project" value="InterPro"/>
</dbReference>
<name>A0A143QH60_RHOFA</name>
<dbReference type="Proteomes" id="UP000076038">
    <property type="component" value="Chromosome"/>
</dbReference>
<organism evidence="10 11">
    <name type="scientific">Rhodococcoides fascians</name>
    <name type="common">Rhodococcus fascians</name>
    <dbReference type="NCBI Taxonomy" id="1828"/>
    <lineage>
        <taxon>Bacteria</taxon>
        <taxon>Bacillati</taxon>
        <taxon>Actinomycetota</taxon>
        <taxon>Actinomycetes</taxon>
        <taxon>Mycobacteriales</taxon>
        <taxon>Nocardiaceae</taxon>
        <taxon>Rhodococcoides</taxon>
    </lineage>
</organism>
<evidence type="ECO:0000313" key="10">
    <source>
        <dbReference type="EMBL" id="AMY22380.1"/>
    </source>
</evidence>
<feature type="transmembrane region" description="Helical" evidence="8">
    <location>
        <begin position="97"/>
        <end position="120"/>
    </location>
</feature>
<reference evidence="11" key="2">
    <citation type="submission" date="2016-04" db="EMBL/GenBank/DDBJ databases">
        <title>Complete Genome and Plasmid Sequences for Rhodococcus fascians D188 and Draft Sequences for Rhodococcus spp. Isolates PBTS 1 and PBTS 2.</title>
        <authorList>
            <person name="Stamer R."/>
            <person name="Vereecke D."/>
            <person name="Zhang Y."/>
            <person name="Schilkey F."/>
            <person name="Devitt N."/>
            <person name="Randall J."/>
        </authorList>
    </citation>
    <scope>NUCLEOTIDE SEQUENCE [LARGE SCALE GENOMIC DNA]</scope>
    <source>
        <strain evidence="11">PBTS2</strain>
    </source>
</reference>
<feature type="transmembrane region" description="Helical" evidence="8">
    <location>
        <begin position="132"/>
        <end position="151"/>
    </location>
</feature>
<evidence type="ECO:0000256" key="4">
    <source>
        <dbReference type="ARBA" id="ARBA00022519"/>
    </source>
</evidence>
<sequence length="262" mass="27540">MNRVEVNRILPAVGRSVLVLWFLLPLIPVVLWAISNRWSFPGSVPQEWGFDGVRSALDAGGVDAFVRSTLLALAVAAIATPLGALAARALVNGSVRFPAFVAGVLFAPLTLPPFAVALGLDVLVLRSRIPSTVAVIALLTVAAIPYTTYLMRVAFGAYDIGYEEEARTLGASNAMVLRRIRIPLLAPALAGAALLAFLVAWSDYVITLLIGGGRLVTVPILVASFAAGTGNDSVVAALSVAAVVPPLLLVLMLARLRRRSAR</sequence>
<feature type="domain" description="ABC transmembrane type-1" evidence="9">
    <location>
        <begin position="65"/>
        <end position="253"/>
    </location>
</feature>
<dbReference type="Gene3D" id="1.10.3720.10">
    <property type="entry name" value="MetI-like"/>
    <property type="match status" value="1"/>
</dbReference>
<dbReference type="KEGG" id="rhs:A3Q41_01066"/>
<evidence type="ECO:0000256" key="8">
    <source>
        <dbReference type="RuleBase" id="RU363032"/>
    </source>
</evidence>
<protein>
    <submittedName>
        <fullName evidence="10">Putative 2-aminoethylphosphonate transport system permease protein PhnV</fullName>
    </submittedName>
</protein>
<dbReference type="PATRIC" id="fig|1653479.3.peg.1084"/>
<keyword evidence="7 8" id="KW-0472">Membrane</keyword>
<evidence type="ECO:0000256" key="6">
    <source>
        <dbReference type="ARBA" id="ARBA00022989"/>
    </source>
</evidence>
<dbReference type="AlphaFoldDB" id="A0A143QH60"/>
<dbReference type="SUPFAM" id="SSF161098">
    <property type="entry name" value="MetI-like"/>
    <property type="match status" value="1"/>
</dbReference>